<comment type="caution">
    <text evidence="2">The sequence shown here is derived from an EMBL/GenBank/DDBJ whole genome shotgun (WGS) entry which is preliminary data.</text>
</comment>
<dbReference type="InterPro" id="IPR037026">
    <property type="entry name" value="Vgr_OB-fold_dom_sf"/>
</dbReference>
<protein>
    <submittedName>
        <fullName evidence="2">Baseplate assembly protein V</fullName>
    </submittedName>
</protein>
<gene>
    <name evidence="2" type="ORF">Bccel_0586</name>
</gene>
<accession>A0A0L6JHK1</accession>
<dbReference type="EMBL" id="LGTC01000001">
    <property type="protein sequence ID" value="KNY25326.1"/>
    <property type="molecule type" value="Genomic_DNA"/>
</dbReference>
<dbReference type="Pfam" id="PF04717">
    <property type="entry name" value="Phage_base_V"/>
    <property type="match status" value="1"/>
</dbReference>
<dbReference type="Proteomes" id="UP000036923">
    <property type="component" value="Unassembled WGS sequence"/>
</dbReference>
<name>A0A0L6JHK1_9FIRM</name>
<organism evidence="2 3">
    <name type="scientific">Pseudobacteroides cellulosolvens ATCC 35603 = DSM 2933</name>
    <dbReference type="NCBI Taxonomy" id="398512"/>
    <lineage>
        <taxon>Bacteria</taxon>
        <taxon>Bacillati</taxon>
        <taxon>Bacillota</taxon>
        <taxon>Clostridia</taxon>
        <taxon>Eubacteriales</taxon>
        <taxon>Oscillospiraceae</taxon>
        <taxon>Pseudobacteroides</taxon>
    </lineage>
</organism>
<sequence>MSLINCFDKETNSNHVNSRILGVSIGVVTNNKDPEKLGRVKLKLPLRECQNETNWARVATLMAGKEMGCFFLPEVGDEVLVAFNEGDVSQPFVIGGLWNSKEIPPLTNDDGKNNIRKIKSRNGNELILNDDEGKESIQIKTKAGQDITMEDAANGKITVKDKSGNNLVEIDGGNNKITVKANMKLDLLTGGCKINMDGTQNSINIESSMKLKIKSQMIDLEAGVMNIKSDGPLTLKGAIAKIN</sequence>
<dbReference type="SUPFAM" id="SSF69255">
    <property type="entry name" value="gp5 N-terminal domain-like"/>
    <property type="match status" value="1"/>
</dbReference>
<dbReference type="InterPro" id="IPR006531">
    <property type="entry name" value="Gp5/Vgr_OB"/>
</dbReference>
<reference evidence="3" key="1">
    <citation type="submission" date="2015-07" db="EMBL/GenBank/DDBJ databases">
        <title>Near-Complete Genome Sequence of the Cellulolytic Bacterium Bacteroides (Pseudobacteroides) cellulosolvens ATCC 35603.</title>
        <authorList>
            <person name="Dassa B."/>
            <person name="Utturkar S.M."/>
            <person name="Klingeman D.M."/>
            <person name="Hurt R.A."/>
            <person name="Keller M."/>
            <person name="Xu J."/>
            <person name="Reddy Y.H.K."/>
            <person name="Borovok I."/>
            <person name="Grinberg I.R."/>
            <person name="Lamed R."/>
            <person name="Zhivin O."/>
            <person name="Bayer E.A."/>
            <person name="Brown S.D."/>
        </authorList>
    </citation>
    <scope>NUCLEOTIDE SEQUENCE [LARGE SCALE GENOMIC DNA]</scope>
    <source>
        <strain evidence="3">DSM 2933</strain>
    </source>
</reference>
<dbReference type="AlphaFoldDB" id="A0A0L6JHK1"/>
<keyword evidence="3" id="KW-1185">Reference proteome</keyword>
<dbReference type="SUPFAM" id="SSF69349">
    <property type="entry name" value="Phage fibre proteins"/>
    <property type="match status" value="1"/>
</dbReference>
<dbReference type="RefSeq" id="WP_036943931.1">
    <property type="nucleotide sequence ID" value="NZ_JQKC01000024.1"/>
</dbReference>
<evidence type="ECO:0000313" key="3">
    <source>
        <dbReference type="Proteomes" id="UP000036923"/>
    </source>
</evidence>
<dbReference type="Gene3D" id="2.40.50.230">
    <property type="entry name" value="Gp5 N-terminal domain"/>
    <property type="match status" value="1"/>
</dbReference>
<evidence type="ECO:0000313" key="2">
    <source>
        <dbReference type="EMBL" id="KNY25326.1"/>
    </source>
</evidence>
<dbReference type="eggNOG" id="COG3501">
    <property type="taxonomic scope" value="Bacteria"/>
</dbReference>
<dbReference type="STRING" id="398512.Bccel_0586"/>
<proteinExistence type="predicted"/>
<feature type="domain" description="Gp5/Type VI secretion system Vgr protein OB-fold" evidence="1">
    <location>
        <begin position="25"/>
        <end position="98"/>
    </location>
</feature>
<evidence type="ECO:0000259" key="1">
    <source>
        <dbReference type="Pfam" id="PF04717"/>
    </source>
</evidence>